<protein>
    <recommendedName>
        <fullName evidence="14">THAP-type domain-containing protein</fullName>
    </recommendedName>
</protein>
<keyword evidence="9" id="KW-0804">Transcription</keyword>
<keyword evidence="8 12" id="KW-0238">DNA-binding</keyword>
<dbReference type="AlphaFoldDB" id="E9GF10"/>
<evidence type="ECO:0000256" key="13">
    <source>
        <dbReference type="SAM" id="MobiDB-lite"/>
    </source>
</evidence>
<evidence type="ECO:0000313" key="15">
    <source>
        <dbReference type="EMBL" id="EFX81925.1"/>
    </source>
</evidence>
<dbReference type="PROSITE" id="PS50950">
    <property type="entry name" value="ZF_THAP"/>
    <property type="match status" value="1"/>
</dbReference>
<evidence type="ECO:0000256" key="11">
    <source>
        <dbReference type="ARBA" id="ARBA00023306"/>
    </source>
</evidence>
<keyword evidence="6" id="KW-0805">Transcription regulation</keyword>
<dbReference type="EMBL" id="GL732541">
    <property type="protein sequence ID" value="EFX81925.1"/>
    <property type="molecule type" value="Genomic_DNA"/>
</dbReference>
<dbReference type="InParanoid" id="E9GF10"/>
<proteinExistence type="inferred from homology"/>
<dbReference type="InterPro" id="IPR026516">
    <property type="entry name" value="THAP1/10"/>
</dbReference>
<evidence type="ECO:0000256" key="9">
    <source>
        <dbReference type="ARBA" id="ARBA00023163"/>
    </source>
</evidence>
<reference evidence="15 16" key="1">
    <citation type="journal article" date="2011" name="Science">
        <title>The ecoresponsive genome of Daphnia pulex.</title>
        <authorList>
            <person name="Colbourne J.K."/>
            <person name="Pfrender M.E."/>
            <person name="Gilbert D."/>
            <person name="Thomas W.K."/>
            <person name="Tucker A."/>
            <person name="Oakley T.H."/>
            <person name="Tokishita S."/>
            <person name="Aerts A."/>
            <person name="Arnold G.J."/>
            <person name="Basu M.K."/>
            <person name="Bauer D.J."/>
            <person name="Caceres C.E."/>
            <person name="Carmel L."/>
            <person name="Casola C."/>
            <person name="Choi J.H."/>
            <person name="Detter J.C."/>
            <person name="Dong Q."/>
            <person name="Dusheyko S."/>
            <person name="Eads B.D."/>
            <person name="Frohlich T."/>
            <person name="Geiler-Samerotte K.A."/>
            <person name="Gerlach D."/>
            <person name="Hatcher P."/>
            <person name="Jogdeo S."/>
            <person name="Krijgsveld J."/>
            <person name="Kriventseva E.V."/>
            <person name="Kultz D."/>
            <person name="Laforsch C."/>
            <person name="Lindquist E."/>
            <person name="Lopez J."/>
            <person name="Manak J.R."/>
            <person name="Muller J."/>
            <person name="Pangilinan J."/>
            <person name="Patwardhan R.P."/>
            <person name="Pitluck S."/>
            <person name="Pritham E.J."/>
            <person name="Rechtsteiner A."/>
            <person name="Rho M."/>
            <person name="Rogozin I.B."/>
            <person name="Sakarya O."/>
            <person name="Salamov A."/>
            <person name="Schaack S."/>
            <person name="Shapiro H."/>
            <person name="Shiga Y."/>
            <person name="Skalitzky C."/>
            <person name="Smith Z."/>
            <person name="Souvorov A."/>
            <person name="Sung W."/>
            <person name="Tang Z."/>
            <person name="Tsuchiya D."/>
            <person name="Tu H."/>
            <person name="Vos H."/>
            <person name="Wang M."/>
            <person name="Wolf Y.I."/>
            <person name="Yamagata H."/>
            <person name="Yamada T."/>
            <person name="Ye Y."/>
            <person name="Shaw J.R."/>
            <person name="Andrews J."/>
            <person name="Crease T.J."/>
            <person name="Tang H."/>
            <person name="Lucas S.M."/>
            <person name="Robertson H.M."/>
            <person name="Bork P."/>
            <person name="Koonin E.V."/>
            <person name="Zdobnov E.M."/>
            <person name="Grigoriev I.V."/>
            <person name="Lynch M."/>
            <person name="Boore J.L."/>
        </authorList>
    </citation>
    <scope>NUCLEOTIDE SEQUENCE [LARGE SCALE GENOMIC DNA]</scope>
</reference>
<name>E9GF10_DAPPU</name>
<keyword evidence="11" id="KW-0131">Cell cycle</keyword>
<keyword evidence="10" id="KW-0539">Nucleus</keyword>
<feature type="compositionally biased region" description="Basic and acidic residues" evidence="13">
    <location>
        <begin position="281"/>
        <end position="301"/>
    </location>
</feature>
<dbReference type="GO" id="GO:0008270">
    <property type="term" value="F:zinc ion binding"/>
    <property type="evidence" value="ECO:0007669"/>
    <property type="project" value="UniProtKB-KW"/>
</dbReference>
<dbReference type="PANTHER" id="PTHR46600">
    <property type="entry name" value="THAP DOMAIN-CONTAINING"/>
    <property type="match status" value="1"/>
</dbReference>
<gene>
    <name evidence="15" type="ORF">DAPPUDRAFT_317132</name>
</gene>
<comment type="subcellular location">
    <subcellularLocation>
        <location evidence="1">Nucleus</location>
        <location evidence="1">Nucleoplasm</location>
    </subcellularLocation>
</comment>
<dbReference type="PANTHER" id="PTHR46600:SF1">
    <property type="entry name" value="THAP DOMAIN-CONTAINING PROTEIN 1"/>
    <property type="match status" value="1"/>
</dbReference>
<accession>E9GF10</accession>
<keyword evidence="16" id="KW-1185">Reference proteome</keyword>
<evidence type="ECO:0000313" key="16">
    <source>
        <dbReference type="Proteomes" id="UP000000305"/>
    </source>
</evidence>
<dbReference type="Gene3D" id="6.20.210.20">
    <property type="entry name" value="THAP domain"/>
    <property type="match status" value="1"/>
</dbReference>
<evidence type="ECO:0000256" key="5">
    <source>
        <dbReference type="ARBA" id="ARBA00022833"/>
    </source>
</evidence>
<keyword evidence="5" id="KW-0862">Zinc</keyword>
<dbReference type="HOGENOM" id="CLU_795158_0_0_1"/>
<feature type="domain" description="THAP-type" evidence="14">
    <location>
        <begin position="1"/>
        <end position="89"/>
    </location>
</feature>
<evidence type="ECO:0000256" key="3">
    <source>
        <dbReference type="ARBA" id="ARBA00022723"/>
    </source>
</evidence>
<dbReference type="Proteomes" id="UP000000305">
    <property type="component" value="Unassembled WGS sequence"/>
</dbReference>
<feature type="region of interest" description="Disordered" evidence="13">
    <location>
        <begin position="106"/>
        <end position="127"/>
    </location>
</feature>
<evidence type="ECO:0000256" key="10">
    <source>
        <dbReference type="ARBA" id="ARBA00023242"/>
    </source>
</evidence>
<evidence type="ECO:0000259" key="14">
    <source>
        <dbReference type="PROSITE" id="PS50950"/>
    </source>
</evidence>
<dbReference type="SUPFAM" id="SSF57716">
    <property type="entry name" value="Glucocorticoid receptor-like (DNA-binding domain)"/>
    <property type="match status" value="1"/>
</dbReference>
<keyword evidence="4 12" id="KW-0863">Zinc-finger</keyword>
<dbReference type="GO" id="GO:0005654">
    <property type="term" value="C:nucleoplasm"/>
    <property type="evidence" value="ECO:0007669"/>
    <property type="project" value="UniProtKB-SubCell"/>
</dbReference>
<dbReference type="KEGG" id="dpx:DAPPUDRAFT_317132"/>
<evidence type="ECO:0000256" key="7">
    <source>
        <dbReference type="ARBA" id="ARBA00023054"/>
    </source>
</evidence>
<evidence type="ECO:0000256" key="2">
    <source>
        <dbReference type="ARBA" id="ARBA00006177"/>
    </source>
</evidence>
<sequence length="349" mass="38774">MVGRCAVPGCQSTYYKGNQKENEITLFAIPKTSLSKWQELIPCSKLTSTSRICSRHFDESDFKSGIEILNVFHPFKRRILNAGAIPKHFLSNVEANVSNASVSKRPKVDKIPTTSKKKKFDSTAPSMEATSTIQESNNIHQAAEGAIFDPLPDSIKENVAVVIEDSKIASPSREATSTNFKSNFVTFQSLVTLSIVPKNWMWSFDQIKQMIHCISMDQLPNGNLNIKSVRFQNKQEVMYYVNGKIIPSSTTALSNHFTTIEDISQLIKDFNDRKICSGIPQEREANTAEKRPEVYSSDDGKGSLCSPSASSDKIKHRLCPGKSDRSLHVCALALVIQSPFHIGNSREGL</sequence>
<organism evidence="15 16">
    <name type="scientific">Daphnia pulex</name>
    <name type="common">Water flea</name>
    <dbReference type="NCBI Taxonomy" id="6669"/>
    <lineage>
        <taxon>Eukaryota</taxon>
        <taxon>Metazoa</taxon>
        <taxon>Ecdysozoa</taxon>
        <taxon>Arthropoda</taxon>
        <taxon>Crustacea</taxon>
        <taxon>Branchiopoda</taxon>
        <taxon>Diplostraca</taxon>
        <taxon>Cladocera</taxon>
        <taxon>Anomopoda</taxon>
        <taxon>Daphniidae</taxon>
        <taxon>Daphnia</taxon>
    </lineage>
</organism>
<dbReference type="Pfam" id="PF05485">
    <property type="entry name" value="THAP"/>
    <property type="match status" value="1"/>
</dbReference>
<dbReference type="SMART" id="SM00980">
    <property type="entry name" value="THAP"/>
    <property type="match status" value="1"/>
</dbReference>
<evidence type="ECO:0000256" key="6">
    <source>
        <dbReference type="ARBA" id="ARBA00023015"/>
    </source>
</evidence>
<evidence type="ECO:0000256" key="1">
    <source>
        <dbReference type="ARBA" id="ARBA00004642"/>
    </source>
</evidence>
<feature type="region of interest" description="Disordered" evidence="13">
    <location>
        <begin position="281"/>
        <end position="311"/>
    </location>
</feature>
<dbReference type="InterPro" id="IPR006612">
    <property type="entry name" value="THAP_Znf"/>
</dbReference>
<keyword evidence="7" id="KW-0175">Coiled coil</keyword>
<comment type="similarity">
    <text evidence="2">Belongs to the THAP1 family.</text>
</comment>
<dbReference type="InterPro" id="IPR038441">
    <property type="entry name" value="THAP_Znf_sf"/>
</dbReference>
<evidence type="ECO:0000256" key="12">
    <source>
        <dbReference type="PROSITE-ProRule" id="PRU00309"/>
    </source>
</evidence>
<dbReference type="OrthoDB" id="7677610at2759"/>
<dbReference type="PhylomeDB" id="E9GF10"/>
<keyword evidence="3" id="KW-0479">Metal-binding</keyword>
<evidence type="ECO:0000256" key="4">
    <source>
        <dbReference type="ARBA" id="ARBA00022771"/>
    </source>
</evidence>
<dbReference type="GO" id="GO:0043565">
    <property type="term" value="F:sequence-specific DNA binding"/>
    <property type="evidence" value="ECO:0007669"/>
    <property type="project" value="InterPro"/>
</dbReference>
<evidence type="ECO:0000256" key="8">
    <source>
        <dbReference type="ARBA" id="ARBA00023125"/>
    </source>
</evidence>